<feature type="transmembrane region" description="Helical" evidence="8">
    <location>
        <begin position="507"/>
        <end position="533"/>
    </location>
</feature>
<keyword evidence="1" id="KW-0723">Serine/threonine-protein kinase</keyword>
<dbReference type="InterPro" id="IPR051681">
    <property type="entry name" value="Ser/Thr_Kinases-Pseudokinases"/>
</dbReference>
<dbReference type="SUPFAM" id="SSF50370">
    <property type="entry name" value="Ricin B-like lectins"/>
    <property type="match status" value="1"/>
</dbReference>
<evidence type="ECO:0000256" key="4">
    <source>
        <dbReference type="ARBA" id="ARBA00022777"/>
    </source>
</evidence>
<dbReference type="PROSITE" id="PS50231">
    <property type="entry name" value="RICIN_B_LECTIN"/>
    <property type="match status" value="2"/>
</dbReference>
<reference evidence="10 11" key="1">
    <citation type="journal article" date="2024" name="Nat. Commun.">
        <title>Phylogenomics reveals the evolutionary origins of lichenization in chlorophyte algae.</title>
        <authorList>
            <person name="Puginier C."/>
            <person name="Libourel C."/>
            <person name="Otte J."/>
            <person name="Skaloud P."/>
            <person name="Haon M."/>
            <person name="Grisel S."/>
            <person name="Petersen M."/>
            <person name="Berrin J.G."/>
            <person name="Delaux P.M."/>
            <person name="Dal Grande F."/>
            <person name="Keller J."/>
        </authorList>
    </citation>
    <scope>NUCLEOTIDE SEQUENCE [LARGE SCALE GENOMIC DNA]</scope>
    <source>
        <strain evidence="10 11">SAG 2036</strain>
    </source>
</reference>
<evidence type="ECO:0000313" key="10">
    <source>
        <dbReference type="EMBL" id="KAK9796974.1"/>
    </source>
</evidence>
<feature type="binding site" evidence="6">
    <location>
        <position position="681"/>
    </location>
    <ligand>
        <name>ATP</name>
        <dbReference type="ChEBI" id="CHEBI:30616"/>
    </ligand>
</feature>
<organism evidence="10 11">
    <name type="scientific">Symbiochloris irregularis</name>
    <dbReference type="NCBI Taxonomy" id="706552"/>
    <lineage>
        <taxon>Eukaryota</taxon>
        <taxon>Viridiplantae</taxon>
        <taxon>Chlorophyta</taxon>
        <taxon>core chlorophytes</taxon>
        <taxon>Trebouxiophyceae</taxon>
        <taxon>Trebouxiales</taxon>
        <taxon>Trebouxiaceae</taxon>
        <taxon>Symbiochloris</taxon>
    </lineage>
</organism>
<evidence type="ECO:0000256" key="1">
    <source>
        <dbReference type="ARBA" id="ARBA00022527"/>
    </source>
</evidence>
<feature type="compositionally biased region" description="Low complexity" evidence="7">
    <location>
        <begin position="933"/>
        <end position="948"/>
    </location>
</feature>
<dbReference type="PROSITE" id="PS00107">
    <property type="entry name" value="PROTEIN_KINASE_ATP"/>
    <property type="match status" value="1"/>
</dbReference>
<gene>
    <name evidence="10" type="ORF">WJX73_004151</name>
</gene>
<evidence type="ECO:0000259" key="9">
    <source>
        <dbReference type="PROSITE" id="PS50011"/>
    </source>
</evidence>
<protein>
    <recommendedName>
        <fullName evidence="9">Protein kinase domain-containing protein</fullName>
    </recommendedName>
</protein>
<keyword evidence="3 6" id="KW-0547">Nucleotide-binding</keyword>
<evidence type="ECO:0000256" key="5">
    <source>
        <dbReference type="ARBA" id="ARBA00022840"/>
    </source>
</evidence>
<dbReference type="InterPro" id="IPR017441">
    <property type="entry name" value="Protein_kinase_ATP_BS"/>
</dbReference>
<keyword evidence="11" id="KW-1185">Reference proteome</keyword>
<keyword evidence="8" id="KW-1133">Transmembrane helix</keyword>
<evidence type="ECO:0000313" key="11">
    <source>
        <dbReference type="Proteomes" id="UP001465755"/>
    </source>
</evidence>
<dbReference type="EMBL" id="JALJOQ010000112">
    <property type="protein sequence ID" value="KAK9796974.1"/>
    <property type="molecule type" value="Genomic_DNA"/>
</dbReference>
<evidence type="ECO:0000256" key="2">
    <source>
        <dbReference type="ARBA" id="ARBA00022679"/>
    </source>
</evidence>
<proteinExistence type="predicted"/>
<keyword evidence="4" id="KW-0418">Kinase</keyword>
<evidence type="ECO:0000256" key="3">
    <source>
        <dbReference type="ARBA" id="ARBA00022741"/>
    </source>
</evidence>
<dbReference type="SUPFAM" id="SSF56112">
    <property type="entry name" value="Protein kinase-like (PK-like)"/>
    <property type="match status" value="1"/>
</dbReference>
<dbReference type="Proteomes" id="UP001465755">
    <property type="component" value="Unassembled WGS sequence"/>
</dbReference>
<accession>A0AAW1NVX0</accession>
<dbReference type="InterPro" id="IPR035992">
    <property type="entry name" value="Ricin_B-like_lectins"/>
</dbReference>
<feature type="region of interest" description="Disordered" evidence="7">
    <location>
        <begin position="539"/>
        <end position="576"/>
    </location>
</feature>
<dbReference type="GO" id="GO:0004674">
    <property type="term" value="F:protein serine/threonine kinase activity"/>
    <property type="evidence" value="ECO:0007669"/>
    <property type="project" value="UniProtKB-KW"/>
</dbReference>
<feature type="region of interest" description="Disordered" evidence="7">
    <location>
        <begin position="909"/>
        <end position="1002"/>
    </location>
</feature>
<dbReference type="Gene3D" id="2.80.10.50">
    <property type="match status" value="1"/>
</dbReference>
<keyword evidence="8" id="KW-0812">Transmembrane</keyword>
<dbReference type="Pfam" id="PF07714">
    <property type="entry name" value="PK_Tyr_Ser-Thr"/>
    <property type="match status" value="1"/>
</dbReference>
<evidence type="ECO:0000256" key="7">
    <source>
        <dbReference type="SAM" id="MobiDB-lite"/>
    </source>
</evidence>
<dbReference type="PROSITE" id="PS00108">
    <property type="entry name" value="PROTEIN_KINASE_ST"/>
    <property type="match status" value="1"/>
</dbReference>
<evidence type="ECO:0000256" key="8">
    <source>
        <dbReference type="SAM" id="Phobius"/>
    </source>
</evidence>
<dbReference type="InterPro" id="IPR008271">
    <property type="entry name" value="Ser/Thr_kinase_AS"/>
</dbReference>
<dbReference type="AlphaFoldDB" id="A0AAW1NVX0"/>
<sequence>MLCQVAHAYALTEPTRLVLRRNLLRQPLSAAPLSLSAPTTPGPVAAAIPAEDLTKGGIVIFLQNQDPSFGDSTCLDACSHAFSCVWQNAWVWLCHKTNVVDHMWVWESSGVIRSAANDSFSQFPEICLDMCEDYSVGNGACALTAGVGNLNVGWRQCTGAPNQIWMRQGQNVVNAANGQCLQIAVTDCSHFGVCNKYANQTNIPGTMWNAVVAPCVEGTLSQAWNLLPQPGQPLLDYVPLNTSANEYPPPDANVPAEVLANSPKEVILQSRELDNYCLAIENAVSCASINNPDTPVCVWHNVLLQPCAIVTELSSQDLRWVFDNSTGFVMPIGNRLGVQAGLCMTLCSDDSFTNSACSLVGSNVVWEPCTGAANQQWRMEDDGRVLNDAADVCLNMQRFCKISTAWLSSNISIAAEVVDGFPMQNCNLDVQNSAWSQMPYNGSGSTVTGILNVVGGPCVDADGDNMTLLHFDNNFLQSSEDVQAGTQAAIPAPVSPPPQESGGGGSALGAVVGGVVGGVAAVLLAAVLTLAIVRRRRRHARQQQQQQQLPDLDEKPVALGHSDDDDEGLFDTGERRGKAWEANRSKVLKAKGARLGTVEGDLLASGAFTVLASHNTDGELLQADSAEGVDLLDPSWAAFMLPASELEFVKGPDGSRLELGSGAFGTVYKALRNGVQPVAVKVLRNPTEKQLTAFRNEVSILQSLRDNNVVQFLGVCQSCGRIMLVTEFMQGGDLWNALAHTKPGRLDWYSRGRQIALDVARGLVHLHSQNLVHLDLKSPNILLGRDFTGKIADVGLARSVGSDAAGLSLMTAMGTMAWAAPELVSTFRIGALKVPKSAVTDKADVFSFGVVLWEILTGEDPSRTSRAVRVPSDCPQQVADLVTSCVAEDPQQRPEMRTVYEALKFAANLPDPRAPEDQTTDRVGSAYTSATDNSAPNSLSSSRQSSVNAPVSAPLYCPSASASKDGQQSEACAAPEPEQAAEQQGQEQGDDAVSDKAMSEPA</sequence>
<dbReference type="CDD" id="cd13999">
    <property type="entry name" value="STKc_MAP3K-like"/>
    <property type="match status" value="1"/>
</dbReference>
<dbReference type="Gene3D" id="1.10.510.10">
    <property type="entry name" value="Transferase(Phosphotransferase) domain 1"/>
    <property type="match status" value="1"/>
</dbReference>
<keyword evidence="5 6" id="KW-0067">ATP-binding</keyword>
<evidence type="ECO:0000256" key="6">
    <source>
        <dbReference type="PROSITE-ProRule" id="PRU10141"/>
    </source>
</evidence>
<dbReference type="InterPro" id="IPR001245">
    <property type="entry name" value="Ser-Thr/Tyr_kinase_cat_dom"/>
</dbReference>
<feature type="compositionally biased region" description="Low complexity" evidence="7">
    <location>
        <begin position="968"/>
        <end position="987"/>
    </location>
</feature>
<name>A0AAW1NVX0_9CHLO</name>
<dbReference type="GO" id="GO:0005524">
    <property type="term" value="F:ATP binding"/>
    <property type="evidence" value="ECO:0007669"/>
    <property type="project" value="UniProtKB-UniRule"/>
</dbReference>
<dbReference type="InterPro" id="IPR011009">
    <property type="entry name" value="Kinase-like_dom_sf"/>
</dbReference>
<keyword evidence="8" id="KW-0472">Membrane</keyword>
<keyword evidence="2" id="KW-0808">Transferase</keyword>
<dbReference type="PANTHER" id="PTHR44329">
    <property type="entry name" value="SERINE/THREONINE-PROTEIN KINASE TNNI3K-RELATED"/>
    <property type="match status" value="1"/>
</dbReference>
<feature type="domain" description="Protein kinase" evidence="9">
    <location>
        <begin position="653"/>
        <end position="906"/>
    </location>
</feature>
<feature type="region of interest" description="Disordered" evidence="7">
    <location>
        <begin position="486"/>
        <end position="505"/>
    </location>
</feature>
<comment type="caution">
    <text evidence="10">The sequence shown here is derived from an EMBL/GenBank/DDBJ whole genome shotgun (WGS) entry which is preliminary data.</text>
</comment>
<feature type="compositionally biased region" description="Basic and acidic residues" evidence="7">
    <location>
        <begin position="993"/>
        <end position="1002"/>
    </location>
</feature>
<dbReference type="PROSITE" id="PS50011">
    <property type="entry name" value="PROTEIN_KINASE_DOM"/>
    <property type="match status" value="1"/>
</dbReference>
<dbReference type="SMART" id="SM00220">
    <property type="entry name" value="S_TKc"/>
    <property type="match status" value="1"/>
</dbReference>
<dbReference type="InterPro" id="IPR000719">
    <property type="entry name" value="Prot_kinase_dom"/>
</dbReference>